<dbReference type="Proteomes" id="UP000799777">
    <property type="component" value="Unassembled WGS sequence"/>
</dbReference>
<protein>
    <recommendedName>
        <fullName evidence="3">Heterokaryon incompatibility domain-containing protein</fullName>
    </recommendedName>
</protein>
<dbReference type="PANTHER" id="PTHR24148">
    <property type="entry name" value="ANKYRIN REPEAT DOMAIN-CONTAINING PROTEIN 39 HOMOLOG-RELATED"/>
    <property type="match status" value="1"/>
</dbReference>
<gene>
    <name evidence="1" type="ORF">EK21DRAFT_108603</name>
</gene>
<comment type="caution">
    <text evidence="1">The sequence shown here is derived from an EMBL/GenBank/DDBJ whole genome shotgun (WGS) entry which is preliminary data.</text>
</comment>
<evidence type="ECO:0000313" key="1">
    <source>
        <dbReference type="EMBL" id="KAF2033814.1"/>
    </source>
</evidence>
<dbReference type="OrthoDB" id="3557394at2759"/>
<dbReference type="PANTHER" id="PTHR24148:SF82">
    <property type="entry name" value="HETEROKARYON INCOMPATIBILITY DOMAIN-CONTAINING PROTEIN"/>
    <property type="match status" value="1"/>
</dbReference>
<dbReference type="InterPro" id="IPR052895">
    <property type="entry name" value="HetReg/Transcr_Mod"/>
</dbReference>
<organism evidence="1 2">
    <name type="scientific">Setomelanomma holmii</name>
    <dbReference type="NCBI Taxonomy" id="210430"/>
    <lineage>
        <taxon>Eukaryota</taxon>
        <taxon>Fungi</taxon>
        <taxon>Dikarya</taxon>
        <taxon>Ascomycota</taxon>
        <taxon>Pezizomycotina</taxon>
        <taxon>Dothideomycetes</taxon>
        <taxon>Pleosporomycetidae</taxon>
        <taxon>Pleosporales</taxon>
        <taxon>Pleosporineae</taxon>
        <taxon>Phaeosphaeriaceae</taxon>
        <taxon>Setomelanomma</taxon>
    </lineage>
</organism>
<evidence type="ECO:0000313" key="2">
    <source>
        <dbReference type="Proteomes" id="UP000799777"/>
    </source>
</evidence>
<name>A0A9P4HGH3_9PLEO</name>
<proteinExistence type="predicted"/>
<accession>A0A9P4HGH3</accession>
<sequence length="399" mass="45786">MSASDMALAADPVAMRIARAQRFEDLLACHLFEDKEDMVALCWYASVLSSNAWFERIWTVQEGILGPTAYLCIGPVSLPLDTLFEAFSSRRAYMDKLCCHESNEAIFRQIHVLASRYYPQGHNRQDFQAGEKMDLIAIRFSHFGRSASLDIDHIYGLLGLANMTYDILPDYRRSAGDVFVEISQTLLSRRSKPLSFWMFIYAPIKDRHPELPSWAIDWTSFERTSRNVWVELYFRLGPFQEDVESNVIGRSSDPDDKSSRSQCGVRFEQNTMITNARFVATVNEISVHMDSRGENESWRSFCRLMESWRALVMSHHAPHEVYRPSLQCPEPTNVSAQQHDTWASAWLKLLCGGHIRTSQFQCCHFDEQSVNLIFSAATDLMPDSDSTYLNPPSKFEFPP</sequence>
<keyword evidence="2" id="KW-1185">Reference proteome</keyword>
<reference evidence="1" key="1">
    <citation type="journal article" date="2020" name="Stud. Mycol.">
        <title>101 Dothideomycetes genomes: a test case for predicting lifestyles and emergence of pathogens.</title>
        <authorList>
            <person name="Haridas S."/>
            <person name="Albert R."/>
            <person name="Binder M."/>
            <person name="Bloem J."/>
            <person name="Labutti K."/>
            <person name="Salamov A."/>
            <person name="Andreopoulos B."/>
            <person name="Baker S."/>
            <person name="Barry K."/>
            <person name="Bills G."/>
            <person name="Bluhm B."/>
            <person name="Cannon C."/>
            <person name="Castanera R."/>
            <person name="Culley D."/>
            <person name="Daum C."/>
            <person name="Ezra D."/>
            <person name="Gonzalez J."/>
            <person name="Henrissat B."/>
            <person name="Kuo A."/>
            <person name="Liang C."/>
            <person name="Lipzen A."/>
            <person name="Lutzoni F."/>
            <person name="Magnuson J."/>
            <person name="Mondo S."/>
            <person name="Nolan M."/>
            <person name="Ohm R."/>
            <person name="Pangilinan J."/>
            <person name="Park H.-J."/>
            <person name="Ramirez L."/>
            <person name="Alfaro M."/>
            <person name="Sun H."/>
            <person name="Tritt A."/>
            <person name="Yoshinaga Y."/>
            <person name="Zwiers L.-H."/>
            <person name="Turgeon B."/>
            <person name="Goodwin S."/>
            <person name="Spatafora J."/>
            <person name="Crous P."/>
            <person name="Grigoriev I."/>
        </authorList>
    </citation>
    <scope>NUCLEOTIDE SEQUENCE</scope>
    <source>
        <strain evidence="1">CBS 110217</strain>
    </source>
</reference>
<dbReference type="EMBL" id="ML978164">
    <property type="protein sequence ID" value="KAF2033814.1"/>
    <property type="molecule type" value="Genomic_DNA"/>
</dbReference>
<evidence type="ECO:0008006" key="3">
    <source>
        <dbReference type="Google" id="ProtNLM"/>
    </source>
</evidence>
<dbReference type="AlphaFoldDB" id="A0A9P4HGH3"/>